<dbReference type="EMBL" id="CM037618">
    <property type="protein sequence ID" value="KAH7999074.1"/>
    <property type="molecule type" value="Genomic_DNA"/>
</dbReference>
<comment type="caution">
    <text evidence="1">The sequence shown here is derived from an EMBL/GenBank/DDBJ whole genome shotgun (WGS) entry which is preliminary data.</text>
</comment>
<evidence type="ECO:0000313" key="2">
    <source>
        <dbReference type="Proteomes" id="UP000827872"/>
    </source>
</evidence>
<dbReference type="Proteomes" id="UP000827872">
    <property type="component" value="Linkage Group LG05"/>
</dbReference>
<sequence>MLVLLLILWTVAPQGECCSDLYQPHQPLVTHATGLGRKGIKGWNCKKQPQRSEVRCDRPPPSKKKTGKINWKSDPCKCPQLSRSVPTCHFVLSSLPCQSSIHGEAIR</sequence>
<reference evidence="1" key="1">
    <citation type="submission" date="2021-08" db="EMBL/GenBank/DDBJ databases">
        <title>The first chromosome-level gecko genome reveals the dynamic sex chromosomes of Neotropical dwarf geckos (Sphaerodactylidae: Sphaerodactylus).</title>
        <authorList>
            <person name="Pinto B.J."/>
            <person name="Keating S.E."/>
            <person name="Gamble T."/>
        </authorList>
    </citation>
    <scope>NUCLEOTIDE SEQUENCE</scope>
    <source>
        <strain evidence="1">TG3544</strain>
    </source>
</reference>
<accession>A0ACB8F2G7</accession>
<organism evidence="1 2">
    <name type="scientific">Sphaerodactylus townsendi</name>
    <dbReference type="NCBI Taxonomy" id="933632"/>
    <lineage>
        <taxon>Eukaryota</taxon>
        <taxon>Metazoa</taxon>
        <taxon>Chordata</taxon>
        <taxon>Craniata</taxon>
        <taxon>Vertebrata</taxon>
        <taxon>Euteleostomi</taxon>
        <taxon>Lepidosauria</taxon>
        <taxon>Squamata</taxon>
        <taxon>Bifurcata</taxon>
        <taxon>Gekkota</taxon>
        <taxon>Sphaerodactylidae</taxon>
        <taxon>Sphaerodactylus</taxon>
    </lineage>
</organism>
<gene>
    <name evidence="1" type="ORF">K3G42_004747</name>
</gene>
<evidence type="ECO:0000313" key="1">
    <source>
        <dbReference type="EMBL" id="KAH7999074.1"/>
    </source>
</evidence>
<protein>
    <submittedName>
        <fullName evidence="1">Uncharacterized protein</fullName>
    </submittedName>
</protein>
<proteinExistence type="predicted"/>
<name>A0ACB8F2G7_9SAUR</name>
<keyword evidence="2" id="KW-1185">Reference proteome</keyword>